<dbReference type="InterPro" id="IPR036097">
    <property type="entry name" value="HisK_dim/P_sf"/>
</dbReference>
<comment type="catalytic activity">
    <reaction evidence="1">
        <text>ATP + protein L-histidine = ADP + protein N-phospho-L-histidine.</text>
        <dbReference type="EC" id="2.7.13.3"/>
    </reaction>
</comment>
<keyword evidence="11 27" id="KW-0418">Kinase</keyword>
<dbReference type="Pfam" id="PF00672">
    <property type="entry name" value="HAMP"/>
    <property type="match status" value="1"/>
</dbReference>
<dbReference type="PROSITE" id="PS50885">
    <property type="entry name" value="HAMP"/>
    <property type="match status" value="1"/>
</dbReference>
<evidence type="ECO:0000256" key="6">
    <source>
        <dbReference type="ARBA" id="ARBA00022475"/>
    </source>
</evidence>
<dbReference type="PROSITE" id="PS50109">
    <property type="entry name" value="HIS_KIN"/>
    <property type="match status" value="1"/>
</dbReference>
<dbReference type="InterPro" id="IPR036890">
    <property type="entry name" value="HATPase_C_sf"/>
</dbReference>
<dbReference type="EMBL" id="PYGE01000032">
    <property type="protein sequence ID" value="PSK92398.1"/>
    <property type="molecule type" value="Genomic_DNA"/>
</dbReference>
<keyword evidence="6" id="KW-1003">Cell membrane</keyword>
<dbReference type="PRINTS" id="PR00344">
    <property type="entry name" value="BCTRLSENSOR"/>
</dbReference>
<dbReference type="SMART" id="SM00304">
    <property type="entry name" value="HAMP"/>
    <property type="match status" value="1"/>
</dbReference>
<dbReference type="Proteomes" id="UP000243528">
    <property type="component" value="Unassembled WGS sequence"/>
</dbReference>
<feature type="region of interest" description="Disordered" evidence="23">
    <location>
        <begin position="191"/>
        <end position="222"/>
    </location>
</feature>
<keyword evidence="14" id="KW-0460">Magnesium</keyword>
<dbReference type="CDD" id="cd00082">
    <property type="entry name" value="HisKA"/>
    <property type="match status" value="1"/>
</dbReference>
<dbReference type="InterPro" id="IPR004358">
    <property type="entry name" value="Sig_transdc_His_kin-like_C"/>
</dbReference>
<evidence type="ECO:0000256" key="11">
    <source>
        <dbReference type="ARBA" id="ARBA00022777"/>
    </source>
</evidence>
<evidence type="ECO:0000256" key="17">
    <source>
        <dbReference type="ARBA" id="ARBA00023012"/>
    </source>
</evidence>
<reference evidence="27 28" key="1">
    <citation type="submission" date="2018-03" db="EMBL/GenBank/DDBJ databases">
        <title>Genomic Encyclopedia of Archaeal and Bacterial Type Strains, Phase II (KMG-II): from individual species to whole genera.</title>
        <authorList>
            <person name="Goeker M."/>
        </authorList>
    </citation>
    <scope>NUCLEOTIDE SEQUENCE [LARGE SCALE GENOMIC DNA]</scope>
    <source>
        <strain evidence="27 28">DSM 45211</strain>
    </source>
</reference>
<gene>
    <name evidence="27" type="ORF">CLV30_13214</name>
</gene>
<dbReference type="EC" id="2.7.13.3" evidence="5"/>
<feature type="compositionally biased region" description="Low complexity" evidence="23">
    <location>
        <begin position="195"/>
        <end position="205"/>
    </location>
</feature>
<evidence type="ECO:0000259" key="26">
    <source>
        <dbReference type="PROSITE" id="PS50885"/>
    </source>
</evidence>
<dbReference type="Gene3D" id="6.10.340.10">
    <property type="match status" value="1"/>
</dbReference>
<dbReference type="GO" id="GO:0000155">
    <property type="term" value="F:phosphorelay sensor kinase activity"/>
    <property type="evidence" value="ECO:0007669"/>
    <property type="project" value="InterPro"/>
</dbReference>
<comment type="cofactor">
    <cofactor evidence="2">
        <name>Mn(2+)</name>
        <dbReference type="ChEBI" id="CHEBI:29035"/>
    </cofactor>
</comment>
<evidence type="ECO:0000256" key="16">
    <source>
        <dbReference type="ARBA" id="ARBA00022989"/>
    </source>
</evidence>
<dbReference type="Pfam" id="PF00512">
    <property type="entry name" value="HisKA"/>
    <property type="match status" value="1"/>
</dbReference>
<keyword evidence="24" id="KW-0732">Signal</keyword>
<evidence type="ECO:0000259" key="25">
    <source>
        <dbReference type="PROSITE" id="PS50109"/>
    </source>
</evidence>
<name>A0A2P8D5B2_9ACTN</name>
<dbReference type="InterPro" id="IPR005467">
    <property type="entry name" value="His_kinase_dom"/>
</dbReference>
<keyword evidence="12" id="KW-0378">Hydrolase</keyword>
<dbReference type="Pfam" id="PF02518">
    <property type="entry name" value="HATPase_c"/>
    <property type="match status" value="1"/>
</dbReference>
<keyword evidence="17" id="KW-0902">Two-component regulatory system</keyword>
<evidence type="ECO:0000256" key="15">
    <source>
        <dbReference type="ARBA" id="ARBA00022912"/>
    </source>
</evidence>
<evidence type="ECO:0000256" key="21">
    <source>
        <dbReference type="ARBA" id="ARBA00040454"/>
    </source>
</evidence>
<comment type="subcellular location">
    <subcellularLocation>
        <location evidence="4">Cell membrane</location>
        <topology evidence="4">Multi-pass membrane protein</topology>
    </subcellularLocation>
</comment>
<feature type="signal peptide" evidence="24">
    <location>
        <begin position="1"/>
        <end position="22"/>
    </location>
</feature>
<dbReference type="FunFam" id="3.30.565.10:FF:000006">
    <property type="entry name" value="Sensor histidine kinase WalK"/>
    <property type="match status" value="1"/>
</dbReference>
<evidence type="ECO:0000256" key="13">
    <source>
        <dbReference type="ARBA" id="ARBA00022840"/>
    </source>
</evidence>
<evidence type="ECO:0000256" key="9">
    <source>
        <dbReference type="ARBA" id="ARBA00022692"/>
    </source>
</evidence>
<protein>
    <recommendedName>
        <fullName evidence="21">Signal transduction histidine-protein kinase/phosphatase MprB</fullName>
        <ecNumber evidence="5">2.7.13.3</ecNumber>
    </recommendedName>
    <alternativeName>
        <fullName evidence="22">Mycobacterial persistence regulator B</fullName>
    </alternativeName>
</protein>
<dbReference type="GO" id="GO:0005886">
    <property type="term" value="C:plasma membrane"/>
    <property type="evidence" value="ECO:0007669"/>
    <property type="project" value="UniProtKB-SubCell"/>
</dbReference>
<evidence type="ECO:0000256" key="20">
    <source>
        <dbReference type="ARBA" id="ARBA00023211"/>
    </source>
</evidence>
<evidence type="ECO:0000256" key="12">
    <source>
        <dbReference type="ARBA" id="ARBA00022801"/>
    </source>
</evidence>
<feature type="chain" id="PRO_5015204043" description="Signal transduction histidine-protein kinase/phosphatase MprB" evidence="24">
    <location>
        <begin position="23"/>
        <end position="628"/>
    </location>
</feature>
<dbReference type="SUPFAM" id="SSF47384">
    <property type="entry name" value="Homodimeric domain of signal transducing histidine kinase"/>
    <property type="match status" value="1"/>
</dbReference>
<dbReference type="OrthoDB" id="9786919at2"/>
<keyword evidence="28" id="KW-1185">Reference proteome</keyword>
<accession>A0A2P8D5B2</accession>
<dbReference type="Gene3D" id="1.10.287.130">
    <property type="match status" value="1"/>
</dbReference>
<dbReference type="PANTHER" id="PTHR44936:SF9">
    <property type="entry name" value="SENSOR PROTEIN CREC"/>
    <property type="match status" value="1"/>
</dbReference>
<organism evidence="27 28">
    <name type="scientific">Haloactinopolyspora alba</name>
    <dbReference type="NCBI Taxonomy" id="648780"/>
    <lineage>
        <taxon>Bacteria</taxon>
        <taxon>Bacillati</taxon>
        <taxon>Actinomycetota</taxon>
        <taxon>Actinomycetes</taxon>
        <taxon>Jiangellales</taxon>
        <taxon>Jiangellaceae</taxon>
        <taxon>Haloactinopolyspora</taxon>
    </lineage>
</organism>
<evidence type="ECO:0000313" key="28">
    <source>
        <dbReference type="Proteomes" id="UP000243528"/>
    </source>
</evidence>
<dbReference type="PANTHER" id="PTHR44936">
    <property type="entry name" value="SENSOR PROTEIN CREC"/>
    <property type="match status" value="1"/>
</dbReference>
<keyword evidence="19" id="KW-0843">Virulence</keyword>
<feature type="domain" description="HAMP" evidence="26">
    <location>
        <begin position="350"/>
        <end position="402"/>
    </location>
</feature>
<keyword evidence="15" id="KW-0904">Protein phosphatase</keyword>
<proteinExistence type="predicted"/>
<dbReference type="InterPro" id="IPR003594">
    <property type="entry name" value="HATPase_dom"/>
</dbReference>
<evidence type="ECO:0000313" key="27">
    <source>
        <dbReference type="EMBL" id="PSK92398.1"/>
    </source>
</evidence>
<keyword evidence="8" id="KW-0808">Transferase</keyword>
<keyword evidence="10" id="KW-0547">Nucleotide-binding</keyword>
<comment type="cofactor">
    <cofactor evidence="3">
        <name>Mg(2+)</name>
        <dbReference type="ChEBI" id="CHEBI:18420"/>
    </cofactor>
</comment>
<dbReference type="InterPro" id="IPR050980">
    <property type="entry name" value="2C_sensor_his_kinase"/>
</dbReference>
<evidence type="ECO:0000256" key="1">
    <source>
        <dbReference type="ARBA" id="ARBA00000085"/>
    </source>
</evidence>
<evidence type="ECO:0000256" key="10">
    <source>
        <dbReference type="ARBA" id="ARBA00022741"/>
    </source>
</evidence>
<keyword evidence="16" id="KW-1133">Transmembrane helix</keyword>
<evidence type="ECO:0000256" key="7">
    <source>
        <dbReference type="ARBA" id="ARBA00022553"/>
    </source>
</evidence>
<evidence type="ECO:0000256" key="5">
    <source>
        <dbReference type="ARBA" id="ARBA00012438"/>
    </source>
</evidence>
<evidence type="ECO:0000256" key="18">
    <source>
        <dbReference type="ARBA" id="ARBA00023016"/>
    </source>
</evidence>
<evidence type="ECO:0000256" key="8">
    <source>
        <dbReference type="ARBA" id="ARBA00022679"/>
    </source>
</evidence>
<dbReference type="CDD" id="cd06225">
    <property type="entry name" value="HAMP"/>
    <property type="match status" value="1"/>
</dbReference>
<evidence type="ECO:0000256" key="19">
    <source>
        <dbReference type="ARBA" id="ARBA00023026"/>
    </source>
</evidence>
<evidence type="ECO:0000256" key="23">
    <source>
        <dbReference type="SAM" id="MobiDB-lite"/>
    </source>
</evidence>
<dbReference type="Gene3D" id="3.30.565.10">
    <property type="entry name" value="Histidine kinase-like ATPase, C-terminal domain"/>
    <property type="match status" value="1"/>
</dbReference>
<keyword evidence="13" id="KW-0067">ATP-binding</keyword>
<dbReference type="CDD" id="cd00075">
    <property type="entry name" value="HATPase"/>
    <property type="match status" value="1"/>
</dbReference>
<comment type="caution">
    <text evidence="27">The sequence shown here is derived from an EMBL/GenBank/DDBJ whole genome shotgun (WGS) entry which is preliminary data.</text>
</comment>
<dbReference type="SUPFAM" id="SSF55874">
    <property type="entry name" value="ATPase domain of HSP90 chaperone/DNA topoisomerase II/histidine kinase"/>
    <property type="match status" value="1"/>
</dbReference>
<keyword evidence="16" id="KW-0472">Membrane</keyword>
<dbReference type="InterPro" id="IPR003660">
    <property type="entry name" value="HAMP_dom"/>
</dbReference>
<evidence type="ECO:0000256" key="24">
    <source>
        <dbReference type="SAM" id="SignalP"/>
    </source>
</evidence>
<dbReference type="GO" id="GO:0005524">
    <property type="term" value="F:ATP binding"/>
    <property type="evidence" value="ECO:0007669"/>
    <property type="project" value="UniProtKB-KW"/>
</dbReference>
<dbReference type="SUPFAM" id="SSF158472">
    <property type="entry name" value="HAMP domain-like"/>
    <property type="match status" value="1"/>
</dbReference>
<evidence type="ECO:0000256" key="4">
    <source>
        <dbReference type="ARBA" id="ARBA00004651"/>
    </source>
</evidence>
<feature type="compositionally biased region" description="Low complexity" evidence="23">
    <location>
        <begin position="88"/>
        <end position="97"/>
    </location>
</feature>
<feature type="region of interest" description="Disordered" evidence="23">
    <location>
        <begin position="85"/>
        <end position="116"/>
    </location>
</feature>
<dbReference type="SMART" id="SM00387">
    <property type="entry name" value="HATPase_c"/>
    <property type="match status" value="1"/>
</dbReference>
<sequence>MRRSLLVRLLGLSLAVAVFAIAATAWLTTTGTSERLRGEFERTLEADSYAYQQLLAHARTHDSWDGVDGLVDDLAERTGHRVALTSPDGDVLADSSADGGGGGELPSTPTAEIDPAAPRMMMTAAESTTEGLTPVAGTFAWAAPLRTAWRLTEAEATSREHLAHEATVCARRVQGGEVVVDADGSVLRLSGSLAPDTPLPTDTPTQGAAKPDTGASGRGSGSVALTKVEPCIPEELQQPSEATKKFNRRQTELTAACLDDAGLSYSEAVDPYGLTMLVGSREQQMSAEWRECVSSARDEAIQPFIADPALLYMGSADRFDAFSGSGWARTLLTGLAVLAVATGVTVVAGRRLTHPIRTLTVAARRMGSGARGARVPVTGRDDVAELGHAFNAMAESIETSEHQRKVMVGDVAHELRTPLANVRGYLEAAEDGVVPIDSALITSLLEESSQLHRLVDDLQDLALADAGVLRMHPEPVDAVDLAQQVVSGHRTSAEQAGVAVTVSAPEPAEVDADPARLRQALANLVGNAVQYTPEGGHVAVTVSHVDDELVLAVEDDGPGIAAEHLPHLFDRFYRPDTSRTRATGGSGLGLAITRHLVELHGGTVDVCSTEGSGSRFTIRLPVHAPVGA</sequence>
<evidence type="ECO:0000256" key="14">
    <source>
        <dbReference type="ARBA" id="ARBA00022842"/>
    </source>
</evidence>
<keyword evidence="20" id="KW-0464">Manganese</keyword>
<feature type="domain" description="Histidine kinase" evidence="25">
    <location>
        <begin position="410"/>
        <end position="624"/>
    </location>
</feature>
<keyword evidence="18" id="KW-0346">Stress response</keyword>
<dbReference type="GO" id="GO:0004721">
    <property type="term" value="F:phosphoprotein phosphatase activity"/>
    <property type="evidence" value="ECO:0007669"/>
    <property type="project" value="UniProtKB-KW"/>
</dbReference>
<evidence type="ECO:0000256" key="3">
    <source>
        <dbReference type="ARBA" id="ARBA00001946"/>
    </source>
</evidence>
<dbReference type="SMART" id="SM00388">
    <property type="entry name" value="HisKA"/>
    <property type="match status" value="1"/>
</dbReference>
<keyword evidence="7" id="KW-0597">Phosphoprotein</keyword>
<keyword evidence="9" id="KW-0812">Transmembrane</keyword>
<dbReference type="AlphaFoldDB" id="A0A2P8D5B2"/>
<dbReference type="InterPro" id="IPR003661">
    <property type="entry name" value="HisK_dim/P_dom"/>
</dbReference>
<evidence type="ECO:0000256" key="22">
    <source>
        <dbReference type="ARBA" id="ARBA00041776"/>
    </source>
</evidence>
<evidence type="ECO:0000256" key="2">
    <source>
        <dbReference type="ARBA" id="ARBA00001936"/>
    </source>
</evidence>